<feature type="transmembrane region" description="Helical" evidence="6">
    <location>
        <begin position="238"/>
        <end position="256"/>
    </location>
</feature>
<feature type="transmembrane region" description="Helical" evidence="6">
    <location>
        <begin position="282"/>
        <end position="307"/>
    </location>
</feature>
<feature type="domain" description="Major facilitator superfamily (MFS) profile" evidence="7">
    <location>
        <begin position="18"/>
        <end position="478"/>
    </location>
</feature>
<accession>A0A2G1XL38</accession>
<proteinExistence type="predicted"/>
<dbReference type="Gene3D" id="1.20.1250.20">
    <property type="entry name" value="MFS general substrate transporter like domains"/>
    <property type="match status" value="1"/>
</dbReference>
<feature type="transmembrane region" description="Helical" evidence="6">
    <location>
        <begin position="454"/>
        <end position="474"/>
    </location>
</feature>
<dbReference type="Pfam" id="PF07690">
    <property type="entry name" value="MFS_1"/>
    <property type="match status" value="1"/>
</dbReference>
<reference evidence="8 9" key="1">
    <citation type="journal article" date="2017" name="Biochemistry">
        <title>Identification of the Biosynthetic Pathway for the Antibiotic Bicyclomycin.</title>
        <authorList>
            <person name="Patteson J."/>
            <person name="Cai W."/>
            <person name="Johnson R.A."/>
            <person name="Santa Maria K."/>
            <person name="Li B."/>
        </authorList>
    </citation>
    <scope>NUCLEOTIDE SEQUENCE [LARGE SCALE GENOMIC DNA]</scope>
    <source>
        <strain evidence="8 9">ATCC 21532</strain>
    </source>
</reference>
<evidence type="ECO:0000313" key="8">
    <source>
        <dbReference type="EMBL" id="PHQ51958.1"/>
    </source>
</evidence>
<gene>
    <name evidence="8" type="ORF">BLA24_10915</name>
</gene>
<keyword evidence="3 6" id="KW-1133">Transmembrane helix</keyword>
<feature type="transmembrane region" description="Helical" evidence="6">
    <location>
        <begin position="412"/>
        <end position="434"/>
    </location>
</feature>
<comment type="subcellular location">
    <subcellularLocation>
        <location evidence="1">Cell membrane</location>
        <topology evidence="1">Multi-pass membrane protein</topology>
    </subcellularLocation>
</comment>
<keyword evidence="2 6" id="KW-0812">Transmembrane</keyword>
<feature type="transmembrane region" description="Helical" evidence="6">
    <location>
        <begin position="313"/>
        <end position="334"/>
    </location>
</feature>
<feature type="transmembrane region" description="Helical" evidence="6">
    <location>
        <begin position="142"/>
        <end position="164"/>
    </location>
</feature>
<feature type="transmembrane region" description="Helical" evidence="6">
    <location>
        <begin position="109"/>
        <end position="130"/>
    </location>
</feature>
<dbReference type="GO" id="GO:0046677">
    <property type="term" value="P:response to antibiotic"/>
    <property type="evidence" value="ECO:0007669"/>
    <property type="project" value="UniProtKB-KW"/>
</dbReference>
<keyword evidence="4 6" id="KW-0472">Membrane</keyword>
<dbReference type="PROSITE" id="PS50850">
    <property type="entry name" value="MFS"/>
    <property type="match status" value="1"/>
</dbReference>
<dbReference type="CDD" id="cd17321">
    <property type="entry name" value="MFS_MMR_MDR_like"/>
    <property type="match status" value="1"/>
</dbReference>
<evidence type="ECO:0000256" key="2">
    <source>
        <dbReference type="ARBA" id="ARBA00022692"/>
    </source>
</evidence>
<dbReference type="PANTHER" id="PTHR42718:SF39">
    <property type="entry name" value="ACTINORHODIN TRANSPORTER-RELATED"/>
    <property type="match status" value="1"/>
</dbReference>
<organism evidence="8 9">
    <name type="scientific">Streptomyces cinnamoneus</name>
    <name type="common">Streptoverticillium cinnamoneum</name>
    <dbReference type="NCBI Taxonomy" id="53446"/>
    <lineage>
        <taxon>Bacteria</taxon>
        <taxon>Bacillati</taxon>
        <taxon>Actinomycetota</taxon>
        <taxon>Actinomycetes</taxon>
        <taxon>Kitasatosporales</taxon>
        <taxon>Streptomycetaceae</taxon>
        <taxon>Streptomyces</taxon>
        <taxon>Streptomyces cinnamoneus group</taxon>
    </lineage>
</organism>
<dbReference type="OrthoDB" id="4532109at2"/>
<keyword evidence="9" id="KW-1185">Reference proteome</keyword>
<feature type="transmembrane region" description="Helical" evidence="6">
    <location>
        <begin position="207"/>
        <end position="226"/>
    </location>
</feature>
<dbReference type="AlphaFoldDB" id="A0A2G1XL38"/>
<evidence type="ECO:0000313" key="9">
    <source>
        <dbReference type="Proteomes" id="UP000222531"/>
    </source>
</evidence>
<feature type="transmembrane region" description="Helical" evidence="6">
    <location>
        <begin position="84"/>
        <end position="103"/>
    </location>
</feature>
<dbReference type="InterPro" id="IPR036259">
    <property type="entry name" value="MFS_trans_sf"/>
</dbReference>
<dbReference type="GO" id="GO:0022857">
    <property type="term" value="F:transmembrane transporter activity"/>
    <property type="evidence" value="ECO:0007669"/>
    <property type="project" value="InterPro"/>
</dbReference>
<dbReference type="Gene3D" id="1.20.1720.10">
    <property type="entry name" value="Multidrug resistance protein D"/>
    <property type="match status" value="1"/>
</dbReference>
<dbReference type="SUPFAM" id="SSF103473">
    <property type="entry name" value="MFS general substrate transporter"/>
    <property type="match status" value="2"/>
</dbReference>
<dbReference type="InterPro" id="IPR020846">
    <property type="entry name" value="MFS_dom"/>
</dbReference>
<feature type="transmembrane region" description="Helical" evidence="6">
    <location>
        <begin position="16"/>
        <end position="43"/>
    </location>
</feature>
<evidence type="ECO:0000256" key="3">
    <source>
        <dbReference type="ARBA" id="ARBA00022989"/>
    </source>
</evidence>
<dbReference type="EMBL" id="NHZO01000128">
    <property type="protein sequence ID" value="PHQ51958.1"/>
    <property type="molecule type" value="Genomic_DNA"/>
</dbReference>
<comment type="caution">
    <text evidence="8">The sequence shown here is derived from an EMBL/GenBank/DDBJ whole genome shotgun (WGS) entry which is preliminary data.</text>
</comment>
<evidence type="ECO:0000259" key="7">
    <source>
        <dbReference type="PROSITE" id="PS50850"/>
    </source>
</evidence>
<keyword evidence="5" id="KW-0046">Antibiotic resistance</keyword>
<sequence>MLQEALSIEGVHRWRWWALITLLVAEAMNLLDSTIVTVAAPVIHADLGGPASEVQWFNAAYTLPFAVFLITGGRLGDLAGRRRMFTAGVTGFAVASLACALAPSAGLLIGMRAVQGAAAALIIPQTIGLIRSMFDGAELAKAMGSIGPVMGLAAVLGPVLGAFLTHADLFGSSWRAVFLVNLPLAVAVLAMVPLLPGRNAAATARPLRLDGVGTALAVLATTLIVYPLIQSSTVGWPAWSWVALAAGCGLLGLFGLHQQRRSRAGRSPLVEVSLFHDRGFPAALATSTLFFAVMNGLMLVIVLQVQLGLGRGVLAAGLTLLPWSAAMALSSWMAGTRLVPRHGRNVMFAGLAVMCAGLIAATIAYRTTPPHTYPWPLLGALAAAGIGNGLFTVPFFTTALSRVRPHETGSAAGLLNAAQQLGATLGTAVLGTTFLHTLDAGTEPAGSSLAAAQLAFWIAAGLLGLTAVTALAMLGRHLPAPDGDERPLQRLTGASHDQP</sequence>
<evidence type="ECO:0000256" key="1">
    <source>
        <dbReference type="ARBA" id="ARBA00004651"/>
    </source>
</evidence>
<feature type="transmembrane region" description="Helical" evidence="6">
    <location>
        <begin position="346"/>
        <end position="365"/>
    </location>
</feature>
<evidence type="ECO:0000256" key="5">
    <source>
        <dbReference type="ARBA" id="ARBA00023251"/>
    </source>
</evidence>
<protein>
    <submittedName>
        <fullName evidence="8">MFS transporter</fullName>
    </submittedName>
</protein>
<feature type="transmembrane region" description="Helical" evidence="6">
    <location>
        <begin position="176"/>
        <end position="195"/>
    </location>
</feature>
<dbReference type="PANTHER" id="PTHR42718">
    <property type="entry name" value="MAJOR FACILITATOR SUPERFAMILY MULTIDRUG TRANSPORTER MFSC"/>
    <property type="match status" value="1"/>
</dbReference>
<name>A0A2G1XL38_STRCJ</name>
<feature type="transmembrane region" description="Helical" evidence="6">
    <location>
        <begin position="55"/>
        <end position="72"/>
    </location>
</feature>
<feature type="transmembrane region" description="Helical" evidence="6">
    <location>
        <begin position="377"/>
        <end position="400"/>
    </location>
</feature>
<evidence type="ECO:0000256" key="6">
    <source>
        <dbReference type="SAM" id="Phobius"/>
    </source>
</evidence>
<dbReference type="InterPro" id="IPR011701">
    <property type="entry name" value="MFS"/>
</dbReference>
<dbReference type="GO" id="GO:0005886">
    <property type="term" value="C:plasma membrane"/>
    <property type="evidence" value="ECO:0007669"/>
    <property type="project" value="UniProtKB-SubCell"/>
</dbReference>
<dbReference type="Proteomes" id="UP000222531">
    <property type="component" value="Unassembled WGS sequence"/>
</dbReference>
<evidence type="ECO:0000256" key="4">
    <source>
        <dbReference type="ARBA" id="ARBA00023136"/>
    </source>
</evidence>